<organism evidence="2 3">
    <name type="scientific">Obba rivulosa</name>
    <dbReference type="NCBI Taxonomy" id="1052685"/>
    <lineage>
        <taxon>Eukaryota</taxon>
        <taxon>Fungi</taxon>
        <taxon>Dikarya</taxon>
        <taxon>Basidiomycota</taxon>
        <taxon>Agaricomycotina</taxon>
        <taxon>Agaricomycetes</taxon>
        <taxon>Polyporales</taxon>
        <taxon>Gelatoporiaceae</taxon>
        <taxon>Obba</taxon>
    </lineage>
</organism>
<sequence length="224" mass="25143">MMSQIISGSLHRSLPPSPPIPIPTRVPKPITTIQSDDIPNLYQPWPEEFPDTYVIKQVNLQPVKFEYVNAYFAEVHSAYVPPHTPSSLPALPNPHPPVPIQRRGPESPTQPFHPRMKIDQDAAIPGPANADEEERSGAKLVRRSCIRGKHLRSRTCSDIITRGPESDWVIVEHPTIEKPLPPLPRPDRTHNRARSCDNTAQPKPAKHVRFRPEVDVVPGPSERS</sequence>
<evidence type="ECO:0000313" key="2">
    <source>
        <dbReference type="EMBL" id="OCH94345.1"/>
    </source>
</evidence>
<protein>
    <submittedName>
        <fullName evidence="2">Uncharacterized protein</fullName>
    </submittedName>
</protein>
<evidence type="ECO:0000313" key="3">
    <source>
        <dbReference type="Proteomes" id="UP000250043"/>
    </source>
</evidence>
<keyword evidence="3" id="KW-1185">Reference proteome</keyword>
<feature type="compositionally biased region" description="Pro residues" evidence="1">
    <location>
        <begin position="15"/>
        <end position="26"/>
    </location>
</feature>
<proteinExistence type="predicted"/>
<feature type="region of interest" description="Disordered" evidence="1">
    <location>
        <begin position="179"/>
        <end position="224"/>
    </location>
</feature>
<name>A0A8E2DRA2_9APHY</name>
<gene>
    <name evidence="2" type="ORF">OBBRIDRAFT_884917</name>
</gene>
<evidence type="ECO:0000256" key="1">
    <source>
        <dbReference type="SAM" id="MobiDB-lite"/>
    </source>
</evidence>
<reference evidence="2 3" key="1">
    <citation type="submission" date="2016-07" db="EMBL/GenBank/DDBJ databases">
        <title>Draft genome of the white-rot fungus Obba rivulosa 3A-2.</title>
        <authorList>
            <consortium name="DOE Joint Genome Institute"/>
            <person name="Miettinen O."/>
            <person name="Riley R."/>
            <person name="Acob R."/>
            <person name="Barry K."/>
            <person name="Cullen D."/>
            <person name="De Vries R."/>
            <person name="Hainaut M."/>
            <person name="Hatakka A."/>
            <person name="Henrissat B."/>
            <person name="Hilden K."/>
            <person name="Kuo R."/>
            <person name="Labutti K."/>
            <person name="Lipzen A."/>
            <person name="Makela M.R."/>
            <person name="Sandor L."/>
            <person name="Spatafora J.W."/>
            <person name="Grigoriev I.V."/>
            <person name="Hibbett D.S."/>
        </authorList>
    </citation>
    <scope>NUCLEOTIDE SEQUENCE [LARGE SCALE GENOMIC DNA]</scope>
    <source>
        <strain evidence="2 3">3A-2</strain>
    </source>
</reference>
<feature type="region of interest" description="Disordered" evidence="1">
    <location>
        <begin position="1"/>
        <end position="27"/>
    </location>
</feature>
<dbReference type="EMBL" id="KV722345">
    <property type="protein sequence ID" value="OCH94345.1"/>
    <property type="molecule type" value="Genomic_DNA"/>
</dbReference>
<dbReference type="Proteomes" id="UP000250043">
    <property type="component" value="Unassembled WGS sequence"/>
</dbReference>
<dbReference type="AlphaFoldDB" id="A0A8E2DRA2"/>
<accession>A0A8E2DRA2</accession>